<evidence type="ECO:0000256" key="1">
    <source>
        <dbReference type="SAM" id="Phobius"/>
    </source>
</evidence>
<comment type="caution">
    <text evidence="2">The sequence shown here is derived from an EMBL/GenBank/DDBJ whole genome shotgun (WGS) entry which is preliminary data.</text>
</comment>
<accession>A0A1X2I7W4</accession>
<keyword evidence="1" id="KW-0472">Membrane</keyword>
<proteinExistence type="predicted"/>
<keyword evidence="1" id="KW-1133">Transmembrane helix</keyword>
<dbReference type="EMBL" id="MCGE01000022">
    <property type="protein sequence ID" value="ORZ11187.1"/>
    <property type="molecule type" value="Genomic_DNA"/>
</dbReference>
<dbReference type="AlphaFoldDB" id="A0A1X2I7W4"/>
<sequence>MKTGCLLVRCSNRVVVSRLFCSQIFCFYSAICTFFFLRAFFSTFPLSFYCEFGVKQHNSSFSSLFPFIKRTYPLQ</sequence>
<keyword evidence="3" id="KW-1185">Reference proteome</keyword>
<reference evidence="2 3" key="1">
    <citation type="submission" date="2016-07" db="EMBL/GenBank/DDBJ databases">
        <title>Pervasive Adenine N6-methylation of Active Genes in Fungi.</title>
        <authorList>
            <consortium name="DOE Joint Genome Institute"/>
            <person name="Mondo S.J."/>
            <person name="Dannebaum R.O."/>
            <person name="Kuo R.C."/>
            <person name="Labutti K."/>
            <person name="Haridas S."/>
            <person name="Kuo A."/>
            <person name="Salamov A."/>
            <person name="Ahrendt S.R."/>
            <person name="Lipzen A."/>
            <person name="Sullivan W."/>
            <person name="Andreopoulos W.B."/>
            <person name="Clum A."/>
            <person name="Lindquist E."/>
            <person name="Daum C."/>
            <person name="Ramamoorthy G.K."/>
            <person name="Gryganskyi A."/>
            <person name="Culley D."/>
            <person name="Magnuson J.K."/>
            <person name="James T.Y."/>
            <person name="O'Malley M.A."/>
            <person name="Stajich J.E."/>
            <person name="Spatafora J.W."/>
            <person name="Visel A."/>
            <person name="Grigoriev I.V."/>
        </authorList>
    </citation>
    <scope>NUCLEOTIDE SEQUENCE [LARGE SCALE GENOMIC DNA]</scope>
    <source>
        <strain evidence="2 3">NRRL 1336</strain>
    </source>
</reference>
<evidence type="ECO:0000313" key="3">
    <source>
        <dbReference type="Proteomes" id="UP000193560"/>
    </source>
</evidence>
<feature type="transmembrane region" description="Helical" evidence="1">
    <location>
        <begin position="20"/>
        <end position="41"/>
    </location>
</feature>
<protein>
    <submittedName>
        <fullName evidence="2">Uncharacterized protein</fullName>
    </submittedName>
</protein>
<evidence type="ECO:0000313" key="2">
    <source>
        <dbReference type="EMBL" id="ORZ11187.1"/>
    </source>
</evidence>
<dbReference type="Proteomes" id="UP000193560">
    <property type="component" value="Unassembled WGS sequence"/>
</dbReference>
<organism evidence="2 3">
    <name type="scientific">Absidia repens</name>
    <dbReference type="NCBI Taxonomy" id="90262"/>
    <lineage>
        <taxon>Eukaryota</taxon>
        <taxon>Fungi</taxon>
        <taxon>Fungi incertae sedis</taxon>
        <taxon>Mucoromycota</taxon>
        <taxon>Mucoromycotina</taxon>
        <taxon>Mucoromycetes</taxon>
        <taxon>Mucorales</taxon>
        <taxon>Cunninghamellaceae</taxon>
        <taxon>Absidia</taxon>
    </lineage>
</organism>
<name>A0A1X2I7W4_9FUNG</name>
<keyword evidence="1" id="KW-0812">Transmembrane</keyword>
<gene>
    <name evidence="2" type="ORF">BCR42DRAFT_103861</name>
</gene>